<evidence type="ECO:0000256" key="2">
    <source>
        <dbReference type="ARBA" id="ARBA00022605"/>
    </source>
</evidence>
<evidence type="ECO:0000256" key="5">
    <source>
        <dbReference type="ARBA" id="ARBA00022822"/>
    </source>
</evidence>
<dbReference type="AlphaFoldDB" id="A0A0K0XTT6"/>
<sequence>MSELREAMTRMADGQHLDAELMSRAMREIMTGQAEEAQIGGFLMALRVKGETPTEIAAAAGVMRELADRVEIDAEGLTDIVGTGGDGASLFNVSTASAFVAAAAGVRVAKHGNRSVSSKSGAADVLEAAGCRLDLNAEQVAALIEELGVAFMFAPSHHSAMKHAIGARKALGLRTLFNLLGPLTNPALAPNQVLGVFSGDLVRPMAEVMQALGARHVLVVHSDDGLDEISPAAPTRVAELCDGRIIEYRIDPTEFGVRVESLTPLGVETAKDSLALIESALGGQPGPGADMVALNAGAAIYVSGQAPDLGAGVSLAREVLADGRGLDRLRRYAQRSHGL</sequence>
<dbReference type="InterPro" id="IPR036320">
    <property type="entry name" value="Glycosyl_Trfase_fam3_N_dom_sf"/>
</dbReference>
<comment type="cofactor">
    <cofactor evidence="9">
        <name>Mg(2+)</name>
        <dbReference type="ChEBI" id="CHEBI:18420"/>
    </cofactor>
    <text evidence="9">Binds 2 magnesium ions per monomer.</text>
</comment>
<proteinExistence type="inferred from homology"/>
<comment type="similarity">
    <text evidence="8">In the C-terminal section; belongs to the anthranilate phosphoribosyltransferase family.</text>
</comment>
<dbReference type="KEGG" id="wma:WM2015_655"/>
<dbReference type="RefSeq" id="WP_049724702.1">
    <property type="nucleotide sequence ID" value="NZ_CP012154.1"/>
</dbReference>
<name>A0A0K0XTT6_9GAMM</name>
<dbReference type="InterPro" id="IPR000312">
    <property type="entry name" value="Glycosyl_Trfase_fam3"/>
</dbReference>
<dbReference type="GO" id="GO:0000287">
    <property type="term" value="F:magnesium ion binding"/>
    <property type="evidence" value="ECO:0007669"/>
    <property type="project" value="UniProtKB-UniRule"/>
</dbReference>
<evidence type="ECO:0000256" key="4">
    <source>
        <dbReference type="ARBA" id="ARBA00022679"/>
    </source>
</evidence>
<dbReference type="EMBL" id="CP012154">
    <property type="protein sequence ID" value="AKS41036.1"/>
    <property type="molecule type" value="Genomic_DNA"/>
</dbReference>
<keyword evidence="3 9" id="KW-0328">Glycosyltransferase</keyword>
<evidence type="ECO:0000256" key="8">
    <source>
        <dbReference type="ARBA" id="ARBA00061188"/>
    </source>
</evidence>
<feature type="binding site" evidence="9">
    <location>
        <begin position="110"/>
        <end position="118"/>
    </location>
    <ligand>
        <name>5-phospho-alpha-D-ribose 1-diphosphate</name>
        <dbReference type="ChEBI" id="CHEBI:58017"/>
    </ligand>
</feature>
<dbReference type="InterPro" id="IPR005940">
    <property type="entry name" value="Anthranilate_Pribosyl_Tfrase"/>
</dbReference>
<gene>
    <name evidence="9" type="primary">trpD</name>
    <name evidence="10" type="ORF">WM2015_655</name>
</gene>
<feature type="binding site" evidence="9">
    <location>
        <position position="122"/>
    </location>
    <ligand>
        <name>5-phospho-alpha-D-ribose 1-diphosphate</name>
        <dbReference type="ChEBI" id="CHEBI:58017"/>
    </ligand>
</feature>
<dbReference type="UniPathway" id="UPA00035">
    <property type="reaction ID" value="UER00041"/>
</dbReference>
<dbReference type="SUPFAM" id="SSF52418">
    <property type="entry name" value="Nucleoside phosphorylase/phosphoribosyltransferase catalytic domain"/>
    <property type="match status" value="1"/>
</dbReference>
<organism evidence="10 11">
    <name type="scientific">Wenzhouxiangella marina</name>
    <dbReference type="NCBI Taxonomy" id="1579979"/>
    <lineage>
        <taxon>Bacteria</taxon>
        <taxon>Pseudomonadati</taxon>
        <taxon>Pseudomonadota</taxon>
        <taxon>Gammaproteobacteria</taxon>
        <taxon>Chromatiales</taxon>
        <taxon>Wenzhouxiangellaceae</taxon>
        <taxon>Wenzhouxiangella</taxon>
    </lineage>
</organism>
<feature type="binding site" evidence="9">
    <location>
        <position position="94"/>
    </location>
    <ligand>
        <name>Mg(2+)</name>
        <dbReference type="ChEBI" id="CHEBI:18420"/>
        <label>1</label>
    </ligand>
</feature>
<evidence type="ECO:0000313" key="11">
    <source>
        <dbReference type="Proteomes" id="UP000066624"/>
    </source>
</evidence>
<keyword evidence="11" id="KW-1185">Reference proteome</keyword>
<comment type="caution">
    <text evidence="9">Lacks conserved residue(s) required for the propagation of feature annotation.</text>
</comment>
<feature type="binding site" evidence="9">
    <location>
        <position position="228"/>
    </location>
    <ligand>
        <name>Mg(2+)</name>
        <dbReference type="ChEBI" id="CHEBI:18420"/>
        <label>2</label>
    </ligand>
</feature>
<feature type="binding site" evidence="9">
    <location>
        <position position="168"/>
    </location>
    <ligand>
        <name>anthranilate</name>
        <dbReference type="ChEBI" id="CHEBI:16567"/>
        <label>2</label>
    </ligand>
</feature>
<accession>A0A0K0XTT6</accession>
<dbReference type="SUPFAM" id="SSF47648">
    <property type="entry name" value="Nucleoside phosphorylase/phosphoribosyltransferase N-terminal domain"/>
    <property type="match status" value="1"/>
</dbReference>
<dbReference type="InterPro" id="IPR035902">
    <property type="entry name" value="Nuc_phospho_transferase"/>
</dbReference>
<evidence type="ECO:0000256" key="9">
    <source>
        <dbReference type="HAMAP-Rule" id="MF_00211"/>
    </source>
</evidence>
<dbReference type="HAMAP" id="MF_00211">
    <property type="entry name" value="TrpD"/>
    <property type="match status" value="1"/>
</dbReference>
<feature type="binding site" evidence="9">
    <location>
        <begin position="85"/>
        <end position="86"/>
    </location>
    <ligand>
        <name>5-phospho-alpha-D-ribose 1-diphosphate</name>
        <dbReference type="ChEBI" id="CHEBI:58017"/>
    </ligand>
</feature>
<dbReference type="Pfam" id="PF00591">
    <property type="entry name" value="Glycos_transf_3"/>
    <property type="match status" value="1"/>
</dbReference>
<feature type="binding site" evidence="9">
    <location>
        <position position="82"/>
    </location>
    <ligand>
        <name>5-phospho-alpha-D-ribose 1-diphosphate</name>
        <dbReference type="ChEBI" id="CHEBI:58017"/>
    </ligand>
</feature>
<keyword evidence="5 9" id="KW-0822">Tryptophan biosynthesis</keyword>
<dbReference type="InterPro" id="IPR017459">
    <property type="entry name" value="Glycosyl_Trfase_fam3_N_dom"/>
</dbReference>
<dbReference type="Pfam" id="PF02885">
    <property type="entry name" value="Glycos_trans_3N"/>
    <property type="match status" value="1"/>
</dbReference>
<dbReference type="FunFam" id="3.40.1030.10:FF:000002">
    <property type="entry name" value="Anthranilate phosphoribosyltransferase"/>
    <property type="match status" value="1"/>
</dbReference>
<evidence type="ECO:0000256" key="1">
    <source>
        <dbReference type="ARBA" id="ARBA00004907"/>
    </source>
</evidence>
<evidence type="ECO:0000256" key="3">
    <source>
        <dbReference type="ARBA" id="ARBA00022676"/>
    </source>
</evidence>
<keyword evidence="9" id="KW-0460">Magnesium</keyword>
<keyword evidence="4 9" id="KW-0808">Transferase</keyword>
<feature type="binding site" evidence="9">
    <location>
        <position position="113"/>
    </location>
    <ligand>
        <name>anthranilate</name>
        <dbReference type="ChEBI" id="CHEBI:16567"/>
        <label>1</label>
    </ligand>
</feature>
<dbReference type="PANTHER" id="PTHR43285:SF2">
    <property type="entry name" value="ANTHRANILATE PHOSPHORIBOSYLTRANSFERASE"/>
    <property type="match status" value="1"/>
</dbReference>
<dbReference type="GO" id="GO:0000162">
    <property type="term" value="P:L-tryptophan biosynthetic process"/>
    <property type="evidence" value="ECO:0007669"/>
    <property type="project" value="UniProtKB-UniRule"/>
</dbReference>
<dbReference type="PANTHER" id="PTHR43285">
    <property type="entry name" value="ANTHRANILATE PHOSPHORIBOSYLTRANSFERASE"/>
    <property type="match status" value="1"/>
</dbReference>
<comment type="similarity">
    <text evidence="9">Belongs to the anthranilate phosphoribosyltransferase family.</text>
</comment>
<dbReference type="STRING" id="1579979.WM2015_655"/>
<dbReference type="GO" id="GO:0005829">
    <property type="term" value="C:cytosol"/>
    <property type="evidence" value="ECO:0007669"/>
    <property type="project" value="TreeGrafter"/>
</dbReference>
<comment type="subunit">
    <text evidence="9">Homodimer.</text>
</comment>
<dbReference type="NCBIfam" id="TIGR01245">
    <property type="entry name" value="trpD"/>
    <property type="match status" value="1"/>
</dbReference>
<feature type="binding site" evidence="9">
    <location>
        <begin position="92"/>
        <end position="95"/>
    </location>
    <ligand>
        <name>5-phospho-alpha-D-ribose 1-diphosphate</name>
        <dbReference type="ChEBI" id="CHEBI:58017"/>
    </ligand>
</feature>
<evidence type="ECO:0000256" key="6">
    <source>
        <dbReference type="ARBA" id="ARBA00023141"/>
    </source>
</evidence>
<feature type="binding site" evidence="9">
    <location>
        <position position="228"/>
    </location>
    <ligand>
        <name>Mg(2+)</name>
        <dbReference type="ChEBI" id="CHEBI:18420"/>
        <label>1</label>
    </ligand>
</feature>
<keyword evidence="9" id="KW-0479">Metal-binding</keyword>
<evidence type="ECO:0000256" key="7">
    <source>
        <dbReference type="ARBA" id="ARBA00052328"/>
    </source>
</evidence>
<reference evidence="10 11" key="1">
    <citation type="submission" date="2015-07" db="EMBL/GenBank/DDBJ databases">
        <authorList>
            <person name="Noorani M."/>
        </authorList>
    </citation>
    <scope>NUCLEOTIDE SEQUENCE [LARGE SCALE GENOMIC DNA]</scope>
    <source>
        <strain evidence="10 11">KCTC 42284</strain>
    </source>
</reference>
<comment type="function">
    <text evidence="9">Catalyzes the transfer of the phosphoribosyl group of 5-phosphorylribose-1-pyrophosphate (PRPP) to anthranilate to yield N-(5'-phosphoribosyl)-anthranilate (PRA).</text>
</comment>
<comment type="pathway">
    <text evidence="1 9">Amino-acid biosynthesis; L-tryptophan biosynthesis; L-tryptophan from chorismate: step 2/5.</text>
</comment>
<dbReference type="Gene3D" id="1.20.970.10">
    <property type="entry name" value="Transferase, Pyrimidine Nucleoside Phosphorylase, Chain C"/>
    <property type="match status" value="1"/>
</dbReference>
<dbReference type="EC" id="2.4.2.18" evidence="9"/>
<dbReference type="PATRIC" id="fig|1579979.3.peg.663"/>
<dbReference type="Proteomes" id="UP000066624">
    <property type="component" value="Chromosome"/>
</dbReference>
<protein>
    <recommendedName>
        <fullName evidence="9">Anthranilate phosphoribosyltransferase</fullName>
        <ecNumber evidence="9">2.4.2.18</ecNumber>
    </recommendedName>
</protein>
<dbReference type="Gene3D" id="3.40.1030.10">
    <property type="entry name" value="Nucleoside phosphorylase/phosphoribosyltransferase catalytic domain"/>
    <property type="match status" value="1"/>
</dbReference>
<comment type="catalytic activity">
    <reaction evidence="7 9">
        <text>N-(5-phospho-beta-D-ribosyl)anthranilate + diphosphate = 5-phospho-alpha-D-ribose 1-diphosphate + anthranilate</text>
        <dbReference type="Rhea" id="RHEA:11768"/>
        <dbReference type="ChEBI" id="CHEBI:16567"/>
        <dbReference type="ChEBI" id="CHEBI:18277"/>
        <dbReference type="ChEBI" id="CHEBI:33019"/>
        <dbReference type="ChEBI" id="CHEBI:58017"/>
        <dbReference type="EC" id="2.4.2.18"/>
    </reaction>
</comment>
<feature type="binding site" evidence="9">
    <location>
        <position position="227"/>
    </location>
    <ligand>
        <name>Mg(2+)</name>
        <dbReference type="ChEBI" id="CHEBI:18420"/>
        <label>2</label>
    </ligand>
</feature>
<keyword evidence="2 9" id="KW-0028">Amino-acid biosynthesis</keyword>
<dbReference type="GO" id="GO:0004048">
    <property type="term" value="F:anthranilate phosphoribosyltransferase activity"/>
    <property type="evidence" value="ECO:0007669"/>
    <property type="project" value="UniProtKB-UniRule"/>
</dbReference>
<feature type="binding site" evidence="9">
    <location>
        <position position="82"/>
    </location>
    <ligand>
        <name>anthranilate</name>
        <dbReference type="ChEBI" id="CHEBI:16567"/>
        <label>1</label>
    </ligand>
</feature>
<keyword evidence="6 9" id="KW-0057">Aromatic amino acid biosynthesis</keyword>
<evidence type="ECO:0000313" key="10">
    <source>
        <dbReference type="EMBL" id="AKS41036.1"/>
    </source>
</evidence>